<dbReference type="SUPFAM" id="SSF54928">
    <property type="entry name" value="RNA-binding domain, RBD"/>
    <property type="match status" value="2"/>
</dbReference>
<dbReference type="PANTHER" id="PTHR48033">
    <property type="entry name" value="RNA-BINDING (RRM/RBD/RNP MOTIFS) FAMILY PROTEIN"/>
    <property type="match status" value="1"/>
</dbReference>
<dbReference type="InterPro" id="IPR012677">
    <property type="entry name" value="Nucleotide-bd_a/b_plait_sf"/>
</dbReference>
<dbReference type="AlphaFoldDB" id="S7PUU3"/>
<dbReference type="SMART" id="SM00360">
    <property type="entry name" value="RRM"/>
    <property type="match status" value="1"/>
</dbReference>
<dbReference type="Pfam" id="PF00076">
    <property type="entry name" value="RRM_1"/>
    <property type="match status" value="1"/>
</dbReference>
<dbReference type="InterPro" id="IPR000504">
    <property type="entry name" value="RRM_dom"/>
</dbReference>
<dbReference type="GO" id="GO:1990904">
    <property type="term" value="C:ribonucleoprotein complex"/>
    <property type="evidence" value="ECO:0007669"/>
    <property type="project" value="UniProtKB-KW"/>
</dbReference>
<name>S7PUU3_MYOBR</name>
<keyword evidence="2" id="KW-0539">Nucleus</keyword>
<feature type="domain" description="RRM" evidence="4">
    <location>
        <begin position="23"/>
        <end position="90"/>
    </location>
</feature>
<dbReference type="Proteomes" id="UP000052978">
    <property type="component" value="Unassembled WGS sequence"/>
</dbReference>
<comment type="subcellular location">
    <subcellularLocation>
        <location evidence="1">Nucleus</location>
    </subcellularLocation>
</comment>
<evidence type="ECO:0000313" key="6">
    <source>
        <dbReference type="Proteomes" id="UP000052978"/>
    </source>
</evidence>
<keyword evidence="5" id="KW-0687">Ribonucleoprotein</keyword>
<dbReference type="PANTHER" id="PTHR48033:SF1">
    <property type="entry name" value="HETEROGENEOUS NUCLEAR RIBONUCLEOPROTEIN A_B"/>
    <property type="match status" value="1"/>
</dbReference>
<dbReference type="Gene3D" id="3.30.70.330">
    <property type="match status" value="2"/>
</dbReference>
<dbReference type="GO" id="GO:0010468">
    <property type="term" value="P:regulation of gene expression"/>
    <property type="evidence" value="ECO:0007669"/>
    <property type="project" value="TreeGrafter"/>
</dbReference>
<keyword evidence="6" id="KW-1185">Reference proteome</keyword>
<reference evidence="5 6" key="1">
    <citation type="journal article" date="2013" name="Nat. Commun.">
        <title>Genome analysis reveals insights into physiology and longevity of the Brandt's bat Myotis brandtii.</title>
        <authorList>
            <person name="Seim I."/>
            <person name="Fang X."/>
            <person name="Xiong Z."/>
            <person name="Lobanov A.V."/>
            <person name="Huang Z."/>
            <person name="Ma S."/>
            <person name="Feng Y."/>
            <person name="Turanov A.A."/>
            <person name="Zhu Y."/>
            <person name="Lenz T.L."/>
            <person name="Gerashchenko M.V."/>
            <person name="Fan D."/>
            <person name="Hee Yim S."/>
            <person name="Yao X."/>
            <person name="Jordan D."/>
            <person name="Xiong Y."/>
            <person name="Ma Y."/>
            <person name="Lyapunov A.N."/>
            <person name="Chen G."/>
            <person name="Kulakova O.I."/>
            <person name="Sun Y."/>
            <person name="Lee S.G."/>
            <person name="Bronson R.T."/>
            <person name="Moskalev A.A."/>
            <person name="Sunyaev S.R."/>
            <person name="Zhang G."/>
            <person name="Krogh A."/>
            <person name="Wang J."/>
            <person name="Gladyshev V.N."/>
        </authorList>
    </citation>
    <scope>NUCLEOTIDE SEQUENCE [LARGE SCALE GENOMIC DNA]</scope>
</reference>
<dbReference type="GO" id="GO:0000785">
    <property type="term" value="C:chromatin"/>
    <property type="evidence" value="ECO:0007669"/>
    <property type="project" value="TreeGrafter"/>
</dbReference>
<evidence type="ECO:0000259" key="4">
    <source>
        <dbReference type="SMART" id="SM00360"/>
    </source>
</evidence>
<proteinExistence type="predicted"/>
<protein>
    <submittedName>
        <fullName evidence="5">Heterogeneous nuclear ribonucleoprotein A/B</fullName>
    </submittedName>
</protein>
<accession>S7PUU3</accession>
<evidence type="ECO:0000313" key="5">
    <source>
        <dbReference type="EMBL" id="EPQ14753.1"/>
    </source>
</evidence>
<dbReference type="GO" id="GO:0005654">
    <property type="term" value="C:nucleoplasm"/>
    <property type="evidence" value="ECO:0007669"/>
    <property type="project" value="TreeGrafter"/>
</dbReference>
<dbReference type="EMBL" id="KE164048">
    <property type="protein sequence ID" value="EPQ14753.1"/>
    <property type="molecule type" value="Genomic_DNA"/>
</dbReference>
<dbReference type="InterPro" id="IPR035979">
    <property type="entry name" value="RBD_domain_sf"/>
</dbReference>
<evidence type="ECO:0000256" key="3">
    <source>
        <dbReference type="SAM" id="MobiDB-lite"/>
    </source>
</evidence>
<evidence type="ECO:0000256" key="2">
    <source>
        <dbReference type="ARBA" id="ARBA00023242"/>
    </source>
</evidence>
<organism evidence="5 6">
    <name type="scientific">Myotis brandtii</name>
    <name type="common">Brandt's bat</name>
    <dbReference type="NCBI Taxonomy" id="109478"/>
    <lineage>
        <taxon>Eukaryota</taxon>
        <taxon>Metazoa</taxon>
        <taxon>Chordata</taxon>
        <taxon>Craniata</taxon>
        <taxon>Vertebrata</taxon>
        <taxon>Euteleostomi</taxon>
        <taxon>Mammalia</taxon>
        <taxon>Eutheria</taxon>
        <taxon>Laurasiatheria</taxon>
        <taxon>Chiroptera</taxon>
        <taxon>Yangochiroptera</taxon>
        <taxon>Vespertilionidae</taxon>
        <taxon>Myotis</taxon>
    </lineage>
</organism>
<dbReference type="GO" id="GO:0003723">
    <property type="term" value="F:RNA binding"/>
    <property type="evidence" value="ECO:0007669"/>
    <property type="project" value="InterPro"/>
</dbReference>
<evidence type="ECO:0000256" key="1">
    <source>
        <dbReference type="ARBA" id="ARBA00004123"/>
    </source>
</evidence>
<feature type="region of interest" description="Disordered" evidence="3">
    <location>
        <begin position="1"/>
        <end position="23"/>
    </location>
</feature>
<sequence length="153" mass="16796">SGGGGAPSNNKTNPGKEEEGAGKMFIGHLSWNTSKMDLQDSFTKFGDCTIKMDPNTSRSRGSGSLLFKDAAGVKVLDQEHRRDGGVTDPKKAMAMREPIKKFFVGVCILKPLRRKSEFLGGFGEIKAIDHPMDPKSNKRQGFVFITFKEEEAL</sequence>
<gene>
    <name evidence="5" type="ORF">D623_10025789</name>
</gene>
<feature type="non-terminal residue" evidence="5">
    <location>
        <position position="1"/>
    </location>
</feature>